<evidence type="ECO:0000313" key="2">
    <source>
        <dbReference type="Proteomes" id="UP001162992"/>
    </source>
</evidence>
<comment type="caution">
    <text evidence="1">The sequence shown here is derived from an EMBL/GenBank/DDBJ whole genome shotgun (WGS) entry which is preliminary data.</text>
</comment>
<protein>
    <submittedName>
        <fullName evidence="1">Uncharacterized protein</fullName>
    </submittedName>
</protein>
<evidence type="ECO:0000313" key="1">
    <source>
        <dbReference type="EMBL" id="KAJ7549340.1"/>
    </source>
</evidence>
<name>A0ACC2D551_DIPCM</name>
<keyword evidence="2" id="KW-1185">Reference proteome</keyword>
<sequence length="697" mass="76869">MARKKASSAAAASAATPVSVPVDALAQELPVLESDSFDCNAYIHSKCHPISEKGVRKLYSEVLQLKRQFADIVRKNVYANYTSFIWATQTIADLEGSLHGVQNLLSSQAAGIQGLRDIFPLSTLLTNDHETIVEESSFSEDEPDLSDAERSARGLQNRLEVFLAEKKVDEALAALKMGEQMVREQDRKNLRGSLSPTTVASLQVMLSYMRDRLVKELVEATQKPSVCGTELRAAVSALDRLGDGAHAHSLLLSSHLKRLRHHIKNLRPSGTSYGGAYTAALSQLVFSAIAQATKDSGAVFGPENTYASELFLWACQVIKMFVVLVKRHVLSSSAAAGGLRAAAECVQIALGHCLLLENQGLVLCPFLSSQVRPSVKQALQANVKRIAENTTALAAADDWVLTSFPRNSRTRRQSLSSITDSTSTPRFQLSSSAHNFYSMIQDFLEGVSPLTSLQLARPTFDALTYLYGKYVNLLIKALPKAPGPNVRFLQEKAAFRKVNAAGTLNEQLALFENAVVLANMLLPDAAAKLTKDQRVYYRYPSSRRQGAPRVLPPYSEKDWKLNVQQVLDKLCNCICTVYASEVIHGKEGEVQLKPASYAKLEKIGTVDKWQKDAVPSQIFQILFHKLCLISQVASEVVSEKERVTNFLLKCLVEKVVDWLSKNIGFWKVLEEGPHILGLIGLHQVTNHELICIYCIFI</sequence>
<accession>A0ACC2D551</accession>
<dbReference type="Proteomes" id="UP001162992">
    <property type="component" value="Chromosome 7"/>
</dbReference>
<gene>
    <name evidence="1" type="ORF">O6H91_07G049400</name>
</gene>
<reference evidence="2" key="1">
    <citation type="journal article" date="2024" name="Proc. Natl. Acad. Sci. U.S.A.">
        <title>Extraordinary preservation of gene collinearity over three hundred million years revealed in homosporous lycophytes.</title>
        <authorList>
            <person name="Li C."/>
            <person name="Wickell D."/>
            <person name="Kuo L.Y."/>
            <person name="Chen X."/>
            <person name="Nie B."/>
            <person name="Liao X."/>
            <person name="Peng D."/>
            <person name="Ji J."/>
            <person name="Jenkins J."/>
            <person name="Williams M."/>
            <person name="Shu S."/>
            <person name="Plott C."/>
            <person name="Barry K."/>
            <person name="Rajasekar S."/>
            <person name="Grimwood J."/>
            <person name="Han X."/>
            <person name="Sun S."/>
            <person name="Hou Z."/>
            <person name="He W."/>
            <person name="Dai G."/>
            <person name="Sun C."/>
            <person name="Schmutz J."/>
            <person name="Leebens-Mack J.H."/>
            <person name="Li F.W."/>
            <person name="Wang L."/>
        </authorList>
    </citation>
    <scope>NUCLEOTIDE SEQUENCE [LARGE SCALE GENOMIC DNA]</scope>
    <source>
        <strain evidence="2">cv. PW_Plant_1</strain>
    </source>
</reference>
<organism evidence="1 2">
    <name type="scientific">Diphasiastrum complanatum</name>
    <name type="common">Issler's clubmoss</name>
    <name type="synonym">Lycopodium complanatum</name>
    <dbReference type="NCBI Taxonomy" id="34168"/>
    <lineage>
        <taxon>Eukaryota</taxon>
        <taxon>Viridiplantae</taxon>
        <taxon>Streptophyta</taxon>
        <taxon>Embryophyta</taxon>
        <taxon>Tracheophyta</taxon>
        <taxon>Lycopodiopsida</taxon>
        <taxon>Lycopodiales</taxon>
        <taxon>Lycopodiaceae</taxon>
        <taxon>Lycopodioideae</taxon>
        <taxon>Diphasiastrum</taxon>
    </lineage>
</organism>
<dbReference type="EMBL" id="CM055098">
    <property type="protein sequence ID" value="KAJ7549340.1"/>
    <property type="molecule type" value="Genomic_DNA"/>
</dbReference>
<proteinExistence type="predicted"/>